<gene>
    <name evidence="1" type="ORF">C8J29_104585</name>
</gene>
<sequence>MLKKTNRMPDYCLLIVLRQISHDLQMSHQIGAGLIILDERLNGNFHSVSKGFQKPAAGELLPALDLRNVALARANHLGELLLGKVLCFP</sequence>
<comment type="caution">
    <text evidence="1">The sequence shown here is derived from an EMBL/GenBank/DDBJ whole genome shotgun (WGS) entry which is preliminary data.</text>
</comment>
<accession>A0ABX5J6X8</accession>
<proteinExistence type="predicted"/>
<organism evidence="1 2">
    <name type="scientific">Cereibacter johrii</name>
    <dbReference type="NCBI Taxonomy" id="445629"/>
    <lineage>
        <taxon>Bacteria</taxon>
        <taxon>Pseudomonadati</taxon>
        <taxon>Pseudomonadota</taxon>
        <taxon>Alphaproteobacteria</taxon>
        <taxon>Rhodobacterales</taxon>
        <taxon>Paracoccaceae</taxon>
        <taxon>Cereibacter</taxon>
    </lineage>
</organism>
<keyword evidence="2" id="KW-1185">Reference proteome</keyword>
<protein>
    <submittedName>
        <fullName evidence="1">Uncharacterized protein</fullName>
    </submittedName>
</protein>
<dbReference type="EMBL" id="PZZW01000004">
    <property type="protein sequence ID" value="PTM78622.1"/>
    <property type="molecule type" value="Genomic_DNA"/>
</dbReference>
<evidence type="ECO:0000313" key="1">
    <source>
        <dbReference type="EMBL" id="PTM78622.1"/>
    </source>
</evidence>
<dbReference type="Proteomes" id="UP000240800">
    <property type="component" value="Unassembled WGS sequence"/>
</dbReference>
<reference evidence="1 2" key="1">
    <citation type="submission" date="2018-04" db="EMBL/GenBank/DDBJ databases">
        <title>Genomic Encyclopedia of Type Strains, Phase III (KMG-III): the genomes of soil and plant-associated and newly described type strains.</title>
        <authorList>
            <person name="Whitman W."/>
        </authorList>
    </citation>
    <scope>NUCLEOTIDE SEQUENCE [LARGE SCALE GENOMIC DNA]</scope>
    <source>
        <strain evidence="1 2">JA192</strain>
    </source>
</reference>
<name>A0ABX5J6X8_9RHOB</name>
<evidence type="ECO:0000313" key="2">
    <source>
        <dbReference type="Proteomes" id="UP000240800"/>
    </source>
</evidence>